<dbReference type="OrthoDB" id="5984008at2759"/>
<keyword evidence="6" id="KW-0325">Glycoprotein</keyword>
<organism evidence="8 9">
    <name type="scientific">Stichopus japonicus</name>
    <name type="common">Sea cucumber</name>
    <dbReference type="NCBI Taxonomy" id="307972"/>
    <lineage>
        <taxon>Eukaryota</taxon>
        <taxon>Metazoa</taxon>
        <taxon>Echinodermata</taxon>
        <taxon>Eleutherozoa</taxon>
        <taxon>Echinozoa</taxon>
        <taxon>Holothuroidea</taxon>
        <taxon>Aspidochirotacea</taxon>
        <taxon>Aspidochirotida</taxon>
        <taxon>Stichopodidae</taxon>
        <taxon>Apostichopus</taxon>
    </lineage>
</organism>
<accession>A0A2G8JMR2</accession>
<dbReference type="STRING" id="307972.A0A2G8JMR2"/>
<dbReference type="SUPFAM" id="SSF53822">
    <property type="entry name" value="Periplasmic binding protein-like I"/>
    <property type="match status" value="1"/>
</dbReference>
<keyword evidence="5 8" id="KW-0675">Receptor</keyword>
<comment type="caution">
    <text evidence="8">The sequence shown here is derived from an EMBL/GenBank/DDBJ whole genome shotgun (WGS) entry which is preliminary data.</text>
</comment>
<dbReference type="InterPro" id="IPR001828">
    <property type="entry name" value="ANF_lig-bd_rcpt"/>
</dbReference>
<evidence type="ECO:0000313" key="8">
    <source>
        <dbReference type="EMBL" id="PIK37020.1"/>
    </source>
</evidence>
<dbReference type="InterPro" id="IPR000337">
    <property type="entry name" value="GPCR_3"/>
</dbReference>
<dbReference type="PANTHER" id="PTHR24060">
    <property type="entry name" value="METABOTROPIC GLUTAMATE RECEPTOR"/>
    <property type="match status" value="1"/>
</dbReference>
<gene>
    <name evidence="8" type="ORF">BSL78_26151</name>
</gene>
<keyword evidence="2" id="KW-0812">Transmembrane</keyword>
<dbReference type="AlphaFoldDB" id="A0A2G8JMR2"/>
<dbReference type="Pfam" id="PF01094">
    <property type="entry name" value="ANF_receptor"/>
    <property type="match status" value="1"/>
</dbReference>
<evidence type="ECO:0000256" key="2">
    <source>
        <dbReference type="ARBA" id="ARBA00022692"/>
    </source>
</evidence>
<name>A0A2G8JMR2_STIJA</name>
<evidence type="ECO:0000256" key="6">
    <source>
        <dbReference type="ARBA" id="ARBA00023180"/>
    </source>
</evidence>
<feature type="domain" description="Receptor ligand binding region" evidence="7">
    <location>
        <begin position="10"/>
        <end position="216"/>
    </location>
</feature>
<dbReference type="PRINTS" id="PR00248">
    <property type="entry name" value="GPCRMGR"/>
</dbReference>
<dbReference type="InterPro" id="IPR028082">
    <property type="entry name" value="Peripla_BP_I"/>
</dbReference>
<evidence type="ECO:0000256" key="5">
    <source>
        <dbReference type="ARBA" id="ARBA00023170"/>
    </source>
</evidence>
<keyword evidence="4" id="KW-0472">Membrane</keyword>
<evidence type="ECO:0000259" key="7">
    <source>
        <dbReference type="Pfam" id="PF01094"/>
    </source>
</evidence>
<feature type="non-terminal residue" evidence="8">
    <location>
        <position position="1"/>
    </location>
</feature>
<proteinExistence type="predicted"/>
<evidence type="ECO:0000256" key="4">
    <source>
        <dbReference type="ARBA" id="ARBA00023136"/>
    </source>
</evidence>
<evidence type="ECO:0000256" key="3">
    <source>
        <dbReference type="ARBA" id="ARBA00022989"/>
    </source>
</evidence>
<evidence type="ECO:0000256" key="1">
    <source>
        <dbReference type="ARBA" id="ARBA00004141"/>
    </source>
</evidence>
<dbReference type="GO" id="GO:0016020">
    <property type="term" value="C:membrane"/>
    <property type="evidence" value="ECO:0007669"/>
    <property type="project" value="UniProtKB-SubCell"/>
</dbReference>
<comment type="subcellular location">
    <subcellularLocation>
        <location evidence="1">Membrane</location>
        <topology evidence="1">Multi-pass membrane protein</topology>
    </subcellularLocation>
</comment>
<dbReference type="GO" id="GO:0004930">
    <property type="term" value="F:G protein-coupled receptor activity"/>
    <property type="evidence" value="ECO:0007669"/>
    <property type="project" value="InterPro"/>
</dbReference>
<dbReference type="Gene3D" id="3.40.50.2300">
    <property type="match status" value="1"/>
</dbReference>
<keyword evidence="3" id="KW-1133">Transmembrane helix</keyword>
<protein>
    <submittedName>
        <fullName evidence="8">Putative metabotropic glutamate receptor 3</fullName>
    </submittedName>
</protein>
<evidence type="ECO:0000313" key="9">
    <source>
        <dbReference type="Proteomes" id="UP000230750"/>
    </source>
</evidence>
<dbReference type="Proteomes" id="UP000230750">
    <property type="component" value="Unassembled WGS sequence"/>
</dbReference>
<sequence>SLPDPTRSSAIAVIGPRTNNAAVDTANFFNLFKVPQVSFAATSSILSQAQYEYFLRTVSSVENQIDALLSVIMYHNWTTVILLYTDDFAFGRDTRQIFTEKSIELEICIALARQFRIDSTPDELSDIGREIKKFENIRVIVAIAEESPMLVLLSQFKRDRLYGYVWLGTDSWTVSTQLINPDYYPVVKGMLAIVPHTEQDDDFQEYIHDVRVQQSGLRVEDPFLAEYWEKQLNCTFVMTSGLADVRQCDNEEELPSSDPFFEYVPVGSIFDAVETIALVS</sequence>
<keyword evidence="9" id="KW-1185">Reference proteome</keyword>
<dbReference type="InterPro" id="IPR050726">
    <property type="entry name" value="mGluR"/>
</dbReference>
<dbReference type="EMBL" id="MRZV01001574">
    <property type="protein sequence ID" value="PIK37020.1"/>
    <property type="molecule type" value="Genomic_DNA"/>
</dbReference>
<reference evidence="8 9" key="1">
    <citation type="journal article" date="2017" name="PLoS Biol.">
        <title>The sea cucumber genome provides insights into morphological evolution and visceral regeneration.</title>
        <authorList>
            <person name="Zhang X."/>
            <person name="Sun L."/>
            <person name="Yuan J."/>
            <person name="Sun Y."/>
            <person name="Gao Y."/>
            <person name="Zhang L."/>
            <person name="Li S."/>
            <person name="Dai H."/>
            <person name="Hamel J.F."/>
            <person name="Liu C."/>
            <person name="Yu Y."/>
            <person name="Liu S."/>
            <person name="Lin W."/>
            <person name="Guo K."/>
            <person name="Jin S."/>
            <person name="Xu P."/>
            <person name="Storey K.B."/>
            <person name="Huan P."/>
            <person name="Zhang T."/>
            <person name="Zhou Y."/>
            <person name="Zhang J."/>
            <person name="Lin C."/>
            <person name="Li X."/>
            <person name="Xing L."/>
            <person name="Huo D."/>
            <person name="Sun M."/>
            <person name="Wang L."/>
            <person name="Mercier A."/>
            <person name="Li F."/>
            <person name="Yang H."/>
            <person name="Xiang J."/>
        </authorList>
    </citation>
    <scope>NUCLEOTIDE SEQUENCE [LARGE SCALE GENOMIC DNA]</scope>
    <source>
        <strain evidence="8">Shaxun</strain>
        <tissue evidence="8">Muscle</tissue>
    </source>
</reference>